<feature type="compositionally biased region" description="Low complexity" evidence="6">
    <location>
        <begin position="226"/>
        <end position="239"/>
    </location>
</feature>
<dbReference type="InterPro" id="IPR001021">
    <property type="entry name" value="Ribosomal_bL25_long"/>
</dbReference>
<dbReference type="Pfam" id="PF14693">
    <property type="entry name" value="Ribosomal_TL5_C"/>
    <property type="match status" value="1"/>
</dbReference>
<comment type="function">
    <text evidence="5">This is one of the proteins that binds to the 5S RNA in the ribosome where it forms part of the central protuberance.</text>
</comment>
<dbReference type="Pfam" id="PF01386">
    <property type="entry name" value="Ribosomal_L25p"/>
    <property type="match status" value="1"/>
</dbReference>
<evidence type="ECO:0000256" key="2">
    <source>
        <dbReference type="ARBA" id="ARBA00022884"/>
    </source>
</evidence>
<comment type="subunit">
    <text evidence="5">Part of the 50S ribosomal subunit; part of the 5S rRNA/L5/L18/L25 subcomplex. Contacts the 5S rRNA. Binds to the 5S rRNA independently of L5 and L18.</text>
</comment>
<sequence length="239" mass="24592">MSVDKSTLEAKGRQGAGKGAARKLRSQGLVPAVVYGKHLQAPVHVAVDPKSIRQSINTPHKLNTLITLKLDGASHQVLLKDYQQDPVTREILHADFIAVTEKEQVKVNVPLVLTGKALGVADGGLLTQARRQLEVWALPAAIPEKIEVDVTPLKIAQALHINDIKLPEGVSVKTNVNYTLAVVSAPEREEVPAAAAAAAPAAGAAAAPAAAKAGDAKAGDAKAGDAKAAGGAAKAPAKK</sequence>
<dbReference type="Gene3D" id="2.170.120.20">
    <property type="entry name" value="Ribosomal protein L25, beta domain"/>
    <property type="match status" value="1"/>
</dbReference>
<feature type="domain" description="Large ribosomal subunit protein bL25 beta" evidence="8">
    <location>
        <begin position="104"/>
        <end position="186"/>
    </location>
</feature>
<dbReference type="STRING" id="394096.DB31_0521"/>
<dbReference type="NCBIfam" id="NF004128">
    <property type="entry name" value="PRK05618.1-2"/>
    <property type="match status" value="1"/>
</dbReference>
<dbReference type="AlphaFoldDB" id="A0A085WX46"/>
<dbReference type="GO" id="GO:0022625">
    <property type="term" value="C:cytosolic large ribosomal subunit"/>
    <property type="evidence" value="ECO:0007669"/>
    <property type="project" value="TreeGrafter"/>
</dbReference>
<comment type="similarity">
    <text evidence="5">Belongs to the bacterial ribosomal protein bL25 family. CTC subfamily.</text>
</comment>
<dbReference type="InterPro" id="IPR029751">
    <property type="entry name" value="Ribosomal_L25_dom"/>
</dbReference>
<keyword evidence="3 5" id="KW-0689">Ribosomal protein</keyword>
<dbReference type="InterPro" id="IPR020056">
    <property type="entry name" value="Rbsml_bL25/Gln-tRNA_synth_N"/>
</dbReference>
<dbReference type="GO" id="GO:0006412">
    <property type="term" value="P:translation"/>
    <property type="evidence" value="ECO:0007669"/>
    <property type="project" value="UniProtKB-UniRule"/>
</dbReference>
<protein>
    <recommendedName>
        <fullName evidence="5">Large ribosomal subunit protein bL25</fullName>
    </recommendedName>
    <alternativeName>
        <fullName evidence="5">General stress protein CTC</fullName>
    </alternativeName>
</protein>
<dbReference type="InterPro" id="IPR011035">
    <property type="entry name" value="Ribosomal_bL25/Gln-tRNA_synth"/>
</dbReference>
<dbReference type="PATRIC" id="fig|394096.3.peg.516"/>
<keyword evidence="1 5" id="KW-0699">rRNA-binding</keyword>
<keyword evidence="10" id="KW-1185">Reference proteome</keyword>
<dbReference type="PANTHER" id="PTHR33284">
    <property type="entry name" value="RIBOSOMAL PROTEIN L25/GLN-TRNA SYNTHETASE, ANTI-CODON-BINDING DOMAIN-CONTAINING PROTEIN"/>
    <property type="match status" value="1"/>
</dbReference>
<evidence type="ECO:0000256" key="5">
    <source>
        <dbReference type="HAMAP-Rule" id="MF_01334"/>
    </source>
</evidence>
<evidence type="ECO:0000256" key="3">
    <source>
        <dbReference type="ARBA" id="ARBA00022980"/>
    </source>
</evidence>
<dbReference type="GO" id="GO:0003735">
    <property type="term" value="F:structural constituent of ribosome"/>
    <property type="evidence" value="ECO:0007669"/>
    <property type="project" value="InterPro"/>
</dbReference>
<dbReference type="EMBL" id="JMCB01000001">
    <property type="protein sequence ID" value="KFE72259.1"/>
    <property type="molecule type" value="Genomic_DNA"/>
</dbReference>
<accession>A0A085WX46</accession>
<dbReference type="HAMAP" id="MF_01334">
    <property type="entry name" value="Ribosomal_bL25_CTC"/>
    <property type="match status" value="1"/>
</dbReference>
<feature type="domain" description="Large ribosomal subunit protein bL25 L25" evidence="7">
    <location>
        <begin position="8"/>
        <end position="96"/>
    </location>
</feature>
<evidence type="ECO:0000259" key="7">
    <source>
        <dbReference type="Pfam" id="PF01386"/>
    </source>
</evidence>
<feature type="region of interest" description="Disordered" evidence="6">
    <location>
        <begin position="214"/>
        <end position="239"/>
    </location>
</feature>
<dbReference type="InterPro" id="IPR020057">
    <property type="entry name" value="Ribosomal_bL25_b-dom"/>
</dbReference>
<dbReference type="GO" id="GO:0008097">
    <property type="term" value="F:5S rRNA binding"/>
    <property type="evidence" value="ECO:0007669"/>
    <property type="project" value="InterPro"/>
</dbReference>
<dbReference type="CDD" id="cd00495">
    <property type="entry name" value="Ribosomal_L25_TL5_CTC"/>
    <property type="match status" value="1"/>
</dbReference>
<evidence type="ECO:0000256" key="6">
    <source>
        <dbReference type="SAM" id="MobiDB-lite"/>
    </source>
</evidence>
<dbReference type="Proteomes" id="UP000028725">
    <property type="component" value="Unassembled WGS sequence"/>
</dbReference>
<dbReference type="InterPro" id="IPR020930">
    <property type="entry name" value="Ribosomal_uL5_bac-type"/>
</dbReference>
<dbReference type="PANTHER" id="PTHR33284:SF1">
    <property type="entry name" value="RIBOSOMAL PROTEIN L25_GLN-TRNA SYNTHETASE, ANTI-CODON-BINDING DOMAIN-CONTAINING PROTEIN"/>
    <property type="match status" value="1"/>
</dbReference>
<dbReference type="Gene3D" id="2.40.240.10">
    <property type="entry name" value="Ribosomal Protein L25, Chain P"/>
    <property type="match status" value="1"/>
</dbReference>
<dbReference type="NCBIfam" id="TIGR00731">
    <property type="entry name" value="bL25_bact_ctc"/>
    <property type="match status" value="1"/>
</dbReference>
<name>A0A085WX46_9BACT</name>
<dbReference type="RefSeq" id="WP_044181348.1">
    <property type="nucleotide sequence ID" value="NZ_JMCB01000001.1"/>
</dbReference>
<comment type="caution">
    <text evidence="9">The sequence shown here is derived from an EMBL/GenBank/DDBJ whole genome shotgun (WGS) entry which is preliminary data.</text>
</comment>
<dbReference type="OrthoDB" id="9786489at2"/>
<dbReference type="SUPFAM" id="SSF50715">
    <property type="entry name" value="Ribosomal protein L25-like"/>
    <property type="match status" value="1"/>
</dbReference>
<feature type="region of interest" description="Disordered" evidence="6">
    <location>
        <begin position="1"/>
        <end position="23"/>
    </location>
</feature>
<organism evidence="9 10">
    <name type="scientific">Hyalangium minutum</name>
    <dbReference type="NCBI Taxonomy" id="394096"/>
    <lineage>
        <taxon>Bacteria</taxon>
        <taxon>Pseudomonadati</taxon>
        <taxon>Myxococcota</taxon>
        <taxon>Myxococcia</taxon>
        <taxon>Myxococcales</taxon>
        <taxon>Cystobacterineae</taxon>
        <taxon>Archangiaceae</taxon>
        <taxon>Hyalangium</taxon>
    </lineage>
</organism>
<gene>
    <name evidence="5" type="primary">rplY</name>
    <name evidence="5" type="synonym">ctc</name>
    <name evidence="9" type="ORF">DB31_0521</name>
</gene>
<evidence type="ECO:0000256" key="4">
    <source>
        <dbReference type="ARBA" id="ARBA00023274"/>
    </source>
</evidence>
<evidence type="ECO:0000313" key="9">
    <source>
        <dbReference type="EMBL" id="KFE72259.1"/>
    </source>
</evidence>
<keyword evidence="4 5" id="KW-0687">Ribonucleoprotein</keyword>
<dbReference type="NCBIfam" id="NF004137">
    <property type="entry name" value="PRK05618.3-3"/>
    <property type="match status" value="1"/>
</dbReference>
<proteinExistence type="inferred from homology"/>
<keyword evidence="2 5" id="KW-0694">RNA-binding</keyword>
<feature type="compositionally biased region" description="Basic and acidic residues" evidence="6">
    <location>
        <begin position="1"/>
        <end position="12"/>
    </location>
</feature>
<reference evidence="9 10" key="1">
    <citation type="submission" date="2014-04" db="EMBL/GenBank/DDBJ databases">
        <title>Genome assembly of Hyalangium minutum DSM 14724.</title>
        <authorList>
            <person name="Sharma G."/>
            <person name="Subramanian S."/>
        </authorList>
    </citation>
    <scope>NUCLEOTIDE SEQUENCE [LARGE SCALE GENOMIC DNA]</scope>
    <source>
        <strain evidence="9 10">DSM 14724</strain>
    </source>
</reference>
<feature type="compositionally biased region" description="Basic and acidic residues" evidence="6">
    <location>
        <begin position="214"/>
        <end position="225"/>
    </location>
</feature>
<evidence type="ECO:0000259" key="8">
    <source>
        <dbReference type="Pfam" id="PF14693"/>
    </source>
</evidence>
<evidence type="ECO:0000313" key="10">
    <source>
        <dbReference type="Proteomes" id="UP000028725"/>
    </source>
</evidence>
<dbReference type="InterPro" id="IPR037121">
    <property type="entry name" value="Ribosomal_bL25_C"/>
</dbReference>
<evidence type="ECO:0000256" key="1">
    <source>
        <dbReference type="ARBA" id="ARBA00022730"/>
    </source>
</evidence>